<sequence length="340" mass="36118">MTEQTSILGPAPVLDWRRVLRTLAMSLAGACIAGPLALAHAQSGDFPNKPIQLIVPYGAGGPTDTHLRVLAQQASQILGQSVVLDNKPGANGTFGAAALARAQPDGYTLAVLPASVYREPLLNKVSYDPLTLSYIIGLTDYSFGLAVPQDSPWTSWQDVVAAAKAAPDTVTIGAAGPVQTPSIVLREVMEMERLPFNPIPYKGDSDLAADLLGGHVDAGILSGVASPYIHSGCLRYLVMFTPERVPQFADVPTLRELGVNAVIESPYGIAAPQGLAPERLQVLHDAFKTALESEPGRKVLDQLNQPVNYRSAADFAAYAKQALAHERSRIEQLKAVGVLN</sequence>
<gene>
    <name evidence="2" type="ORF">E8K88_03895</name>
</gene>
<dbReference type="AlphaFoldDB" id="A0A4S5BXF7"/>
<dbReference type="Proteomes" id="UP000306236">
    <property type="component" value="Unassembled WGS sequence"/>
</dbReference>
<protein>
    <submittedName>
        <fullName evidence="2">Tripartite tricarboxylate transporter substrate binding protein</fullName>
    </submittedName>
</protein>
<comment type="caution">
    <text evidence="2">The sequence shown here is derived from an EMBL/GenBank/DDBJ whole genome shotgun (WGS) entry which is preliminary data.</text>
</comment>
<evidence type="ECO:0000256" key="1">
    <source>
        <dbReference type="ARBA" id="ARBA00006987"/>
    </source>
</evidence>
<proteinExistence type="inferred from homology"/>
<name>A0A4S5BXF7_9BURK</name>
<dbReference type="InterPro" id="IPR005064">
    <property type="entry name" value="BUG"/>
</dbReference>
<dbReference type="RefSeq" id="WP_136405333.1">
    <property type="nucleotide sequence ID" value="NZ_SSWX01000003.1"/>
</dbReference>
<dbReference type="Pfam" id="PF03401">
    <property type="entry name" value="TctC"/>
    <property type="match status" value="1"/>
</dbReference>
<dbReference type="SUPFAM" id="SSF53850">
    <property type="entry name" value="Periplasmic binding protein-like II"/>
    <property type="match status" value="1"/>
</dbReference>
<reference evidence="2 3" key="1">
    <citation type="submission" date="2019-04" db="EMBL/GenBank/DDBJ databases">
        <title>Lampropedia sp YIM MLB12 draf genome.</title>
        <authorList>
            <person name="Wang Y.-X."/>
        </authorList>
    </citation>
    <scope>NUCLEOTIDE SEQUENCE [LARGE SCALE GENOMIC DNA]</scope>
    <source>
        <strain evidence="2 3">YIM MLB12</strain>
    </source>
</reference>
<dbReference type="PANTHER" id="PTHR42928:SF5">
    <property type="entry name" value="BLR1237 PROTEIN"/>
    <property type="match status" value="1"/>
</dbReference>
<organism evidence="2 3">
    <name type="scientific">Lampropedia aestuarii</name>
    <dbReference type="NCBI Taxonomy" id="2562762"/>
    <lineage>
        <taxon>Bacteria</taxon>
        <taxon>Pseudomonadati</taxon>
        <taxon>Pseudomonadota</taxon>
        <taxon>Betaproteobacteria</taxon>
        <taxon>Burkholderiales</taxon>
        <taxon>Comamonadaceae</taxon>
        <taxon>Lampropedia</taxon>
    </lineage>
</organism>
<dbReference type="Gene3D" id="3.40.190.150">
    <property type="entry name" value="Bordetella uptake gene, domain 1"/>
    <property type="match status" value="1"/>
</dbReference>
<accession>A0A4S5BXF7</accession>
<dbReference type="PANTHER" id="PTHR42928">
    <property type="entry name" value="TRICARBOXYLATE-BINDING PROTEIN"/>
    <property type="match status" value="1"/>
</dbReference>
<dbReference type="InterPro" id="IPR042100">
    <property type="entry name" value="Bug_dom1"/>
</dbReference>
<evidence type="ECO:0000313" key="2">
    <source>
        <dbReference type="EMBL" id="THJ35735.1"/>
    </source>
</evidence>
<evidence type="ECO:0000313" key="3">
    <source>
        <dbReference type="Proteomes" id="UP000306236"/>
    </source>
</evidence>
<dbReference type="Gene3D" id="3.40.190.10">
    <property type="entry name" value="Periplasmic binding protein-like II"/>
    <property type="match status" value="1"/>
</dbReference>
<dbReference type="OrthoDB" id="8678477at2"/>
<dbReference type="PIRSF" id="PIRSF017082">
    <property type="entry name" value="YflP"/>
    <property type="match status" value="1"/>
</dbReference>
<dbReference type="CDD" id="cd07012">
    <property type="entry name" value="PBP2_Bug_TTT"/>
    <property type="match status" value="1"/>
</dbReference>
<comment type="similarity">
    <text evidence="1">Belongs to the UPF0065 (bug) family.</text>
</comment>
<dbReference type="EMBL" id="SSWX01000003">
    <property type="protein sequence ID" value="THJ35735.1"/>
    <property type="molecule type" value="Genomic_DNA"/>
</dbReference>
<keyword evidence="3" id="KW-1185">Reference proteome</keyword>